<evidence type="ECO:0000313" key="1">
    <source>
        <dbReference type="EMBL" id="CAB5064616.1"/>
    </source>
</evidence>
<proteinExistence type="predicted"/>
<dbReference type="AlphaFoldDB" id="A0A6J7UI44"/>
<protein>
    <submittedName>
        <fullName evidence="1">Unannotated protein</fullName>
    </submittedName>
</protein>
<reference evidence="1" key="1">
    <citation type="submission" date="2020-05" db="EMBL/GenBank/DDBJ databases">
        <authorList>
            <person name="Chiriac C."/>
            <person name="Salcher M."/>
            <person name="Ghai R."/>
            <person name="Kavagutti S V."/>
        </authorList>
    </citation>
    <scope>NUCLEOTIDE SEQUENCE</scope>
</reference>
<accession>A0A6J7UI44</accession>
<gene>
    <name evidence="1" type="ORF">UFOPK4366_00691</name>
</gene>
<dbReference type="PROSITE" id="PS51257">
    <property type="entry name" value="PROKAR_LIPOPROTEIN"/>
    <property type="match status" value="1"/>
</dbReference>
<name>A0A6J7UI44_9ZZZZ</name>
<dbReference type="EMBL" id="CAFBQS010000123">
    <property type="protein sequence ID" value="CAB5064616.1"/>
    <property type="molecule type" value="Genomic_DNA"/>
</dbReference>
<organism evidence="1">
    <name type="scientific">freshwater metagenome</name>
    <dbReference type="NCBI Taxonomy" id="449393"/>
    <lineage>
        <taxon>unclassified sequences</taxon>
        <taxon>metagenomes</taxon>
        <taxon>ecological metagenomes</taxon>
    </lineage>
</organism>
<sequence length="48" mass="5133">MLPERRAGEDQEIDIATAFFQVPGLQVIVWSGCNVPLIVGSEIFTGGA</sequence>